<name>A0ABN6X9J0_9CELL</name>
<keyword evidence="7 10" id="KW-0406">Ion transport</keyword>
<feature type="transmembrane region" description="Helical" evidence="10">
    <location>
        <begin position="299"/>
        <end position="322"/>
    </location>
</feature>
<evidence type="ECO:0000256" key="7">
    <source>
        <dbReference type="ARBA" id="ARBA00023065"/>
    </source>
</evidence>
<dbReference type="Gene3D" id="6.10.140.1330">
    <property type="match status" value="1"/>
</dbReference>
<comment type="function">
    <text evidence="10">Na(+)/H(+) antiporter that extrudes sodium in exchange for external protons.</text>
</comment>
<feature type="domain" description="Cation/H+ exchanger transmembrane" evidence="11">
    <location>
        <begin position="15"/>
        <end position="401"/>
    </location>
</feature>
<feature type="transmembrane region" description="Helical" evidence="10">
    <location>
        <begin position="180"/>
        <end position="198"/>
    </location>
</feature>
<feature type="transmembrane region" description="Helical" evidence="10">
    <location>
        <begin position="153"/>
        <end position="174"/>
    </location>
</feature>
<comment type="subcellular location">
    <subcellularLocation>
        <location evidence="1 10">Cell membrane</location>
        <topology evidence="1 10">Multi-pass membrane protein</topology>
    </subcellularLocation>
</comment>
<dbReference type="Proteomes" id="UP001321475">
    <property type="component" value="Chromosome"/>
</dbReference>
<evidence type="ECO:0000256" key="1">
    <source>
        <dbReference type="ARBA" id="ARBA00004651"/>
    </source>
</evidence>
<evidence type="ECO:0000256" key="6">
    <source>
        <dbReference type="ARBA" id="ARBA00023053"/>
    </source>
</evidence>
<dbReference type="Pfam" id="PF00999">
    <property type="entry name" value="Na_H_Exchanger"/>
    <property type="match status" value="1"/>
</dbReference>
<feature type="transmembrane region" description="Helical" evidence="10">
    <location>
        <begin position="377"/>
        <end position="397"/>
    </location>
</feature>
<keyword evidence="13" id="KW-1185">Reference proteome</keyword>
<keyword evidence="8 10" id="KW-0472">Membrane</keyword>
<comment type="similarity">
    <text evidence="10">Belongs to the monovalent cation:proton antiporter 1 (CPA1) transporter (TC 2.A.36) family.</text>
</comment>
<evidence type="ECO:0000256" key="3">
    <source>
        <dbReference type="ARBA" id="ARBA00022475"/>
    </source>
</evidence>
<evidence type="ECO:0000259" key="11">
    <source>
        <dbReference type="Pfam" id="PF00999"/>
    </source>
</evidence>
<accession>A0ABN6X9J0</accession>
<dbReference type="InterPro" id="IPR006153">
    <property type="entry name" value="Cation/H_exchanger_TM"/>
</dbReference>
<evidence type="ECO:0000256" key="2">
    <source>
        <dbReference type="ARBA" id="ARBA00022448"/>
    </source>
</evidence>
<evidence type="ECO:0000256" key="9">
    <source>
        <dbReference type="ARBA" id="ARBA00023201"/>
    </source>
</evidence>
<comment type="caution">
    <text evidence="10">Lacks conserved residue(s) required for the propagation of feature annotation.</text>
</comment>
<evidence type="ECO:0000256" key="4">
    <source>
        <dbReference type="ARBA" id="ARBA00022692"/>
    </source>
</evidence>
<evidence type="ECO:0000256" key="5">
    <source>
        <dbReference type="ARBA" id="ARBA00022989"/>
    </source>
</evidence>
<proteinExistence type="inferred from homology"/>
<dbReference type="RefSeq" id="WP_286218504.1">
    <property type="nucleotide sequence ID" value="NZ_AP027729.1"/>
</dbReference>
<dbReference type="InterPro" id="IPR018422">
    <property type="entry name" value="Cation/H_exchanger_CPA1"/>
</dbReference>
<reference evidence="13" key="1">
    <citation type="journal article" date="2019" name="Int. J. Syst. Evol. Microbiol.">
        <title>The Global Catalogue of Microorganisms (GCM) 10K type strain sequencing project: providing services to taxonomists for standard genome sequencing and annotation.</title>
        <authorList>
            <consortium name="The Broad Institute Genomics Platform"/>
            <consortium name="The Broad Institute Genome Sequencing Center for Infectious Disease"/>
            <person name="Wu L."/>
            <person name="Ma J."/>
        </authorList>
    </citation>
    <scope>NUCLEOTIDE SEQUENCE [LARGE SCALE GENOMIC DNA]</scope>
    <source>
        <strain evidence="13">NBRC 108565</strain>
    </source>
</reference>
<keyword evidence="4 10" id="KW-0812">Transmembrane</keyword>
<sequence length="522" mass="55364">MSSVLLWAVLLTGIVVLTPLSDRLRVPQPVLLTIFGLAVPLFPFTPELRLQPEYILPVVLPPLLFAATQRTTAREFRNNARPIAILAIGLTIASAGAVACVAHWAGLDWGPAWVLGAIVAPPDPVAATAVARRLRLPGRIVTVLEGEGMFNDATALVLYHVAVAAVVTGEVTAGGVTLDLLLAVVGGILVGLVGGWLGHLVLGRLHIAAAETTVTIALPFVAYLLAEEIGGSGVLAVLTLGLLLRSVSHTSVTSGGWLVGRVVWEYLDYLITAVVFVLIGFELTAVMESSPVASTALPLALGVIGVLVVLRFAWMFPSVLLVRSIVRRRGSTRETFTNPEAFVISWAGMRGVVTVASALALPWAAEGSSGFPDRDTIVFVGLATVLATLVLQGLTLAPVVKAAKVGSEVDEAAEAAALRERATSAALDAARARQDVPALVQRAVVEQYEGRLATLELRRSIRTGEAESLTEPHPETLSELLRETTEVERELVIRARNHGEVSPEVADEVLHEIEERAVREGE</sequence>
<feature type="transmembrane region" description="Helical" evidence="10">
    <location>
        <begin position="266"/>
        <end position="287"/>
    </location>
</feature>
<keyword evidence="9 10" id="KW-0739">Sodium transport</keyword>
<keyword evidence="6 10" id="KW-0915">Sodium</keyword>
<feature type="transmembrane region" description="Helical" evidence="10">
    <location>
        <begin position="343"/>
        <end position="365"/>
    </location>
</feature>
<evidence type="ECO:0000256" key="8">
    <source>
        <dbReference type="ARBA" id="ARBA00023136"/>
    </source>
</evidence>
<evidence type="ECO:0000313" key="12">
    <source>
        <dbReference type="EMBL" id="BDZ41315.1"/>
    </source>
</evidence>
<keyword evidence="10" id="KW-0050">Antiport</keyword>
<dbReference type="EMBL" id="AP027729">
    <property type="protein sequence ID" value="BDZ41315.1"/>
    <property type="molecule type" value="Genomic_DNA"/>
</dbReference>
<gene>
    <name evidence="12" type="ORF">GCM10025865_06140</name>
</gene>
<keyword evidence="2 10" id="KW-0813">Transport</keyword>
<dbReference type="PANTHER" id="PTHR10110:SF86">
    <property type="entry name" value="SODIUM_HYDROGEN EXCHANGER 7"/>
    <property type="match status" value="1"/>
</dbReference>
<dbReference type="PANTHER" id="PTHR10110">
    <property type="entry name" value="SODIUM/HYDROGEN EXCHANGER"/>
    <property type="match status" value="1"/>
</dbReference>
<organism evidence="12 13">
    <name type="scientific">Paraoerskovia sediminicola</name>
    <dbReference type="NCBI Taxonomy" id="1138587"/>
    <lineage>
        <taxon>Bacteria</taxon>
        <taxon>Bacillati</taxon>
        <taxon>Actinomycetota</taxon>
        <taxon>Actinomycetes</taxon>
        <taxon>Micrococcales</taxon>
        <taxon>Cellulomonadaceae</taxon>
        <taxon>Paraoerskovia</taxon>
    </lineage>
</organism>
<keyword evidence="5 10" id="KW-1133">Transmembrane helix</keyword>
<keyword evidence="3 10" id="KW-1003">Cell membrane</keyword>
<protein>
    <submittedName>
        <fullName evidence="12">Na+/H+ antiporter</fullName>
    </submittedName>
</protein>
<feature type="transmembrane region" description="Helical" evidence="10">
    <location>
        <begin position="83"/>
        <end position="106"/>
    </location>
</feature>
<feature type="transmembrane region" description="Helical" evidence="10">
    <location>
        <begin position="232"/>
        <end position="259"/>
    </location>
</feature>
<dbReference type="NCBIfam" id="TIGR00831">
    <property type="entry name" value="a_cpa1"/>
    <property type="match status" value="1"/>
</dbReference>
<dbReference type="InterPro" id="IPR004705">
    <property type="entry name" value="Cation/H_exchanger_CPA1_bac"/>
</dbReference>
<evidence type="ECO:0000256" key="10">
    <source>
        <dbReference type="RuleBase" id="RU366002"/>
    </source>
</evidence>
<evidence type="ECO:0000313" key="13">
    <source>
        <dbReference type="Proteomes" id="UP001321475"/>
    </source>
</evidence>